<gene>
    <name evidence="1" type="ORF">LCGC14_1817450</name>
</gene>
<proteinExistence type="predicted"/>
<name>A0A0F9JJF8_9ZZZZ</name>
<dbReference type="AlphaFoldDB" id="A0A0F9JJF8"/>
<dbReference type="EMBL" id="LAZR01017748">
    <property type="protein sequence ID" value="KKL99132.1"/>
    <property type="molecule type" value="Genomic_DNA"/>
</dbReference>
<evidence type="ECO:0000313" key="1">
    <source>
        <dbReference type="EMBL" id="KKL99132.1"/>
    </source>
</evidence>
<protein>
    <submittedName>
        <fullName evidence="1">Uncharacterized protein</fullName>
    </submittedName>
</protein>
<accession>A0A0F9JJF8</accession>
<comment type="caution">
    <text evidence="1">The sequence shown here is derived from an EMBL/GenBank/DDBJ whole genome shotgun (WGS) entry which is preliminary data.</text>
</comment>
<organism evidence="1">
    <name type="scientific">marine sediment metagenome</name>
    <dbReference type="NCBI Taxonomy" id="412755"/>
    <lineage>
        <taxon>unclassified sequences</taxon>
        <taxon>metagenomes</taxon>
        <taxon>ecological metagenomes</taxon>
    </lineage>
</organism>
<sequence length="123" mass="12838">MAITPVVSSLVVHGVHKWVWTGLTQADTGAIVGPELGMGTFADKSIFMESPAAWGGGTIILEGSNDGVVFVGLNDPQGSPISFTVDAIVQILENPLYIRPRATAGAAMSVDITMAGRAIMQLR</sequence>
<reference evidence="1" key="1">
    <citation type="journal article" date="2015" name="Nature">
        <title>Complex archaea that bridge the gap between prokaryotes and eukaryotes.</title>
        <authorList>
            <person name="Spang A."/>
            <person name="Saw J.H."/>
            <person name="Jorgensen S.L."/>
            <person name="Zaremba-Niedzwiedzka K."/>
            <person name="Martijn J."/>
            <person name="Lind A.E."/>
            <person name="van Eijk R."/>
            <person name="Schleper C."/>
            <person name="Guy L."/>
            <person name="Ettema T.J."/>
        </authorList>
    </citation>
    <scope>NUCLEOTIDE SEQUENCE</scope>
</reference>